<comment type="caution">
    <text evidence="13">The sequence shown here is derived from an EMBL/GenBank/DDBJ whole genome shotgun (WGS) entry which is preliminary data.</text>
</comment>
<keyword evidence="3" id="KW-0378">Hydrolase</keyword>
<dbReference type="Gene3D" id="3.40.710.10">
    <property type="entry name" value="DD-peptidase/beta-lactamase superfamily"/>
    <property type="match status" value="1"/>
</dbReference>
<evidence type="ECO:0000256" key="5">
    <source>
        <dbReference type="ARBA" id="ARBA00022984"/>
    </source>
</evidence>
<evidence type="ECO:0000256" key="3">
    <source>
        <dbReference type="ARBA" id="ARBA00022801"/>
    </source>
</evidence>
<protein>
    <submittedName>
        <fullName evidence="13">D-alanyl-D-alanine carboxypeptidase</fullName>
    </submittedName>
</protein>
<name>A0A545TYV2_9PROT</name>
<dbReference type="PRINTS" id="PR00725">
    <property type="entry name" value="DADACBPTASE1"/>
</dbReference>
<keyword evidence="4" id="KW-0133">Cell shape</keyword>
<feature type="domain" description="SPOR" evidence="12">
    <location>
        <begin position="323"/>
        <end position="403"/>
    </location>
</feature>
<keyword evidence="2" id="KW-0732">Signal</keyword>
<feature type="active site" evidence="7">
    <location>
        <position position="104"/>
    </location>
</feature>
<feature type="active site" description="Acyl-ester intermediate" evidence="7">
    <location>
        <position position="44"/>
    </location>
</feature>
<evidence type="ECO:0000259" key="12">
    <source>
        <dbReference type="Pfam" id="PF05036"/>
    </source>
</evidence>
<evidence type="ECO:0000256" key="2">
    <source>
        <dbReference type="ARBA" id="ARBA00022729"/>
    </source>
</evidence>
<evidence type="ECO:0000256" key="1">
    <source>
        <dbReference type="ARBA" id="ARBA00007164"/>
    </source>
</evidence>
<comment type="similarity">
    <text evidence="1 9">Belongs to the peptidase S11 family.</text>
</comment>
<dbReference type="GO" id="GO:0009002">
    <property type="term" value="F:serine-type D-Ala-D-Ala carboxypeptidase activity"/>
    <property type="evidence" value="ECO:0007669"/>
    <property type="project" value="InterPro"/>
</dbReference>
<keyword evidence="13" id="KW-0121">Carboxypeptidase</keyword>
<evidence type="ECO:0000256" key="9">
    <source>
        <dbReference type="RuleBase" id="RU004016"/>
    </source>
</evidence>
<dbReference type="InterPro" id="IPR036680">
    <property type="entry name" value="SPOR-like_sf"/>
</dbReference>
<feature type="domain" description="Peptidase S11 D-alanyl-D-alanine carboxypeptidase A N-terminal" evidence="11">
    <location>
        <begin position="19"/>
        <end position="236"/>
    </location>
</feature>
<dbReference type="Gene3D" id="3.30.70.1070">
    <property type="entry name" value="Sporulation related repeat"/>
    <property type="match status" value="1"/>
</dbReference>
<evidence type="ECO:0000256" key="8">
    <source>
        <dbReference type="PIRSR" id="PIRSR618044-2"/>
    </source>
</evidence>
<dbReference type="GO" id="GO:0009252">
    <property type="term" value="P:peptidoglycan biosynthetic process"/>
    <property type="evidence" value="ECO:0007669"/>
    <property type="project" value="UniProtKB-KW"/>
</dbReference>
<accession>A0A545TYV2</accession>
<dbReference type="EMBL" id="VHSH01000002">
    <property type="protein sequence ID" value="TQV82367.1"/>
    <property type="molecule type" value="Genomic_DNA"/>
</dbReference>
<keyword evidence="14" id="KW-1185">Reference proteome</keyword>
<keyword evidence="6" id="KW-0961">Cell wall biogenesis/degradation</keyword>
<proteinExistence type="inferred from homology"/>
<evidence type="ECO:0000313" key="14">
    <source>
        <dbReference type="Proteomes" id="UP000315252"/>
    </source>
</evidence>
<dbReference type="InterPro" id="IPR018044">
    <property type="entry name" value="Peptidase_S11"/>
</dbReference>
<feature type="binding site" evidence="8">
    <location>
        <position position="206"/>
    </location>
    <ligand>
        <name>substrate</name>
    </ligand>
</feature>
<reference evidence="13 14" key="1">
    <citation type="submission" date="2019-06" db="EMBL/GenBank/DDBJ databases">
        <title>Whole genome sequence for Rhodospirillaceae sp. R148.</title>
        <authorList>
            <person name="Wang G."/>
        </authorList>
    </citation>
    <scope>NUCLEOTIDE SEQUENCE [LARGE SCALE GENOMIC DNA]</scope>
    <source>
        <strain evidence="13 14">R148</strain>
    </source>
</reference>
<gene>
    <name evidence="13" type="ORF">FKG95_07515</name>
</gene>
<dbReference type="SUPFAM" id="SSF56601">
    <property type="entry name" value="beta-lactamase/transpeptidase-like"/>
    <property type="match status" value="1"/>
</dbReference>
<feature type="active site" description="Proton acceptor" evidence="7">
    <location>
        <position position="47"/>
    </location>
</feature>
<dbReference type="GO" id="GO:0006508">
    <property type="term" value="P:proteolysis"/>
    <property type="evidence" value="ECO:0007669"/>
    <property type="project" value="InterPro"/>
</dbReference>
<dbReference type="GO" id="GO:0042834">
    <property type="term" value="F:peptidoglycan binding"/>
    <property type="evidence" value="ECO:0007669"/>
    <property type="project" value="InterPro"/>
</dbReference>
<keyword evidence="13" id="KW-0645">Protease</keyword>
<sequence>MVIAAALLTAPVIAEARYASIVIDAETGQVLHGANQDTRNYPASLTKMMTLYMAFEALEKGTLTLDQKLKVSRRAAGMPPSKLGLKAGRTIKAKDVILALVTKSANDAAVVMAEALGGKETTFARMMTKRAHALGMKRTQFRNASGLPNRGQLSTARDMSKLAQALLNDFPGYYKYFSTKSFTYAGRTYRNHNKLLKNYEGTDGIKTGYIRASGFNLVASVKRNNRRLIAVVFGGRTSRSRDKHIRKLLDRSFTKLAELRIASTPPVPRRKPTATQLALAASGTPRAGATDPSSGLPMVTAAAPLALNANNPAKQAGVTPSFSPGNWGVQVGAFSKPAPAKQAAALAAHSVPQILSAKPISVLSVDGLQGTLFRARLGELNEAGAREACRQLTYMSFNCVVVPPGSS</sequence>
<dbReference type="InterPro" id="IPR001967">
    <property type="entry name" value="Peptidase_S11_N"/>
</dbReference>
<dbReference type="PANTHER" id="PTHR21581:SF6">
    <property type="entry name" value="TRAFFICKING PROTEIN PARTICLE COMPLEX SUBUNIT 12"/>
    <property type="match status" value="1"/>
</dbReference>
<organism evidence="13 14">
    <name type="scientific">Denitrobaculum tricleocarpae</name>
    <dbReference type="NCBI Taxonomy" id="2591009"/>
    <lineage>
        <taxon>Bacteria</taxon>
        <taxon>Pseudomonadati</taxon>
        <taxon>Pseudomonadota</taxon>
        <taxon>Alphaproteobacteria</taxon>
        <taxon>Rhodospirillales</taxon>
        <taxon>Rhodospirillaceae</taxon>
        <taxon>Denitrobaculum</taxon>
    </lineage>
</organism>
<dbReference type="PANTHER" id="PTHR21581">
    <property type="entry name" value="D-ALANYL-D-ALANINE CARBOXYPEPTIDASE"/>
    <property type="match status" value="1"/>
</dbReference>
<keyword evidence="5" id="KW-0573">Peptidoglycan synthesis</keyword>
<evidence type="ECO:0000256" key="10">
    <source>
        <dbReference type="SAM" id="MobiDB-lite"/>
    </source>
</evidence>
<dbReference type="GO" id="GO:0071555">
    <property type="term" value="P:cell wall organization"/>
    <property type="evidence" value="ECO:0007669"/>
    <property type="project" value="UniProtKB-KW"/>
</dbReference>
<dbReference type="GO" id="GO:0008360">
    <property type="term" value="P:regulation of cell shape"/>
    <property type="evidence" value="ECO:0007669"/>
    <property type="project" value="UniProtKB-KW"/>
</dbReference>
<evidence type="ECO:0000256" key="4">
    <source>
        <dbReference type="ARBA" id="ARBA00022960"/>
    </source>
</evidence>
<evidence type="ECO:0000256" key="6">
    <source>
        <dbReference type="ARBA" id="ARBA00023316"/>
    </source>
</evidence>
<dbReference type="InterPro" id="IPR007730">
    <property type="entry name" value="SPOR-like_dom"/>
</dbReference>
<evidence type="ECO:0000313" key="13">
    <source>
        <dbReference type="EMBL" id="TQV82367.1"/>
    </source>
</evidence>
<dbReference type="InterPro" id="IPR012338">
    <property type="entry name" value="Beta-lactam/transpept-like"/>
</dbReference>
<dbReference type="Proteomes" id="UP000315252">
    <property type="component" value="Unassembled WGS sequence"/>
</dbReference>
<dbReference type="OrthoDB" id="9795979at2"/>
<dbReference type="Pfam" id="PF05036">
    <property type="entry name" value="SPOR"/>
    <property type="match status" value="1"/>
</dbReference>
<feature type="region of interest" description="Disordered" evidence="10">
    <location>
        <begin position="264"/>
        <end position="293"/>
    </location>
</feature>
<evidence type="ECO:0000256" key="7">
    <source>
        <dbReference type="PIRSR" id="PIRSR618044-1"/>
    </source>
</evidence>
<dbReference type="AlphaFoldDB" id="A0A545TYV2"/>
<evidence type="ECO:0000259" key="11">
    <source>
        <dbReference type="Pfam" id="PF00768"/>
    </source>
</evidence>
<dbReference type="Pfam" id="PF00768">
    <property type="entry name" value="Peptidase_S11"/>
    <property type="match status" value="1"/>
</dbReference>